<dbReference type="InterPro" id="IPR036918">
    <property type="entry name" value="Pyrv_Knase_C_sf"/>
</dbReference>
<sequence>MQKWFVIIWVLNLMRINLAQNYCEVKMLKKTKIVATVGPASESEEVLRQMIINGVNVFRLNFSHGTHEYHKENLEKIRKVASELNARIGILQDISGPKIRTGELKEPFDLKKGDRLDFYRSKILGERVDGAHYKLSINQSDILNMLKIGEYVYLYDGSIRAKIVSVNENFIQSVVENDGFLNSNKGINFPNTRINIDVITQKDKRDLLWGIENGVDFLAISFVQNAHDIDEVREILAQNGAKIAIFAKIEKFDAVENIDEIIASSDGIMVARGDLGIEVPYYKVPNIQKSIIQKANNASKPVITATQMLFSLAKAKTATRAEISDVANAVLDGTDAVMLSEESAVGIDPANAVDVMCKTIVEVEKSYPYNKFNRFDYLDDTDKIMQSSTHLAADLNADAIFALTSSGKSAIKIARYRPDIEIIAIAHSEKTLNFLSIVWGVNPAILVNKSDELTKLLKDAVRSSVERGFMSEDKCYILSAGFPTGVEGTSNLIRILKKEQIAYYLR</sequence>
<dbReference type="SUPFAM" id="SSF50800">
    <property type="entry name" value="PK beta-barrel domain-like"/>
    <property type="match status" value="1"/>
</dbReference>
<dbReference type="NCBIfam" id="NF004491">
    <property type="entry name" value="PRK05826.1"/>
    <property type="match status" value="1"/>
</dbReference>
<dbReference type="NCBIfam" id="NF004978">
    <property type="entry name" value="PRK06354.1"/>
    <property type="match status" value="1"/>
</dbReference>
<dbReference type="Pfam" id="PF02887">
    <property type="entry name" value="PK_C"/>
    <property type="match status" value="1"/>
</dbReference>
<evidence type="ECO:0000259" key="15">
    <source>
        <dbReference type="Pfam" id="PF02887"/>
    </source>
</evidence>
<organism evidence="16 17">
    <name type="scientific">Campylobacter upsaliensis JV21</name>
    <dbReference type="NCBI Taxonomy" id="888826"/>
    <lineage>
        <taxon>Bacteria</taxon>
        <taxon>Pseudomonadati</taxon>
        <taxon>Campylobacterota</taxon>
        <taxon>Epsilonproteobacteria</taxon>
        <taxon>Campylobacterales</taxon>
        <taxon>Campylobacteraceae</taxon>
        <taxon>Campylobacter</taxon>
    </lineage>
</organism>
<dbReference type="GO" id="GO:0000287">
    <property type="term" value="F:magnesium ion binding"/>
    <property type="evidence" value="ECO:0007669"/>
    <property type="project" value="UniProtKB-UniRule"/>
</dbReference>
<feature type="domain" description="Pyruvate kinase C-terminal" evidence="15">
    <location>
        <begin position="382"/>
        <end position="496"/>
    </location>
</feature>
<dbReference type="SUPFAM" id="SSF52935">
    <property type="entry name" value="PK C-terminal domain-like"/>
    <property type="match status" value="1"/>
</dbReference>
<feature type="domain" description="Pyruvate kinase barrel" evidence="14">
    <location>
        <begin position="29"/>
        <end position="353"/>
    </location>
</feature>
<keyword evidence="10 13" id="KW-0324">Glycolysis</keyword>
<dbReference type="EMBL" id="AEPU01000020">
    <property type="protein sequence ID" value="EFU71782.1"/>
    <property type="molecule type" value="Genomic_DNA"/>
</dbReference>
<dbReference type="InterPro" id="IPR040442">
    <property type="entry name" value="Pyrv_kinase-like_dom_sf"/>
</dbReference>
<evidence type="ECO:0000256" key="4">
    <source>
        <dbReference type="ARBA" id="ARBA00022679"/>
    </source>
</evidence>
<dbReference type="Gene3D" id="2.40.33.10">
    <property type="entry name" value="PK beta-barrel domain-like"/>
    <property type="match status" value="1"/>
</dbReference>
<accession>A0A828QUY2</accession>
<dbReference type="Pfam" id="PF00224">
    <property type="entry name" value="PK"/>
    <property type="match status" value="1"/>
</dbReference>
<name>A0A828QUY2_CAMUP</name>
<dbReference type="Gene3D" id="3.40.1380.20">
    <property type="entry name" value="Pyruvate kinase, C-terminal domain"/>
    <property type="match status" value="1"/>
</dbReference>
<dbReference type="GO" id="GO:0004743">
    <property type="term" value="F:pyruvate kinase activity"/>
    <property type="evidence" value="ECO:0007669"/>
    <property type="project" value="UniProtKB-UniRule"/>
</dbReference>
<dbReference type="Gene3D" id="3.20.20.60">
    <property type="entry name" value="Phosphoenolpyruvate-binding domains"/>
    <property type="match status" value="1"/>
</dbReference>
<keyword evidence="11 16" id="KW-0670">Pyruvate</keyword>
<comment type="pathway">
    <text evidence="1 13">Carbohydrate degradation; glycolysis; pyruvate from D-glyceraldehyde 3-phosphate: step 5/5.</text>
</comment>
<dbReference type="InterPro" id="IPR015813">
    <property type="entry name" value="Pyrv/PenolPyrv_kinase-like_dom"/>
</dbReference>
<keyword evidence="9 13" id="KW-0460">Magnesium</keyword>
<evidence type="ECO:0000256" key="11">
    <source>
        <dbReference type="ARBA" id="ARBA00023317"/>
    </source>
</evidence>
<evidence type="ECO:0000256" key="10">
    <source>
        <dbReference type="ARBA" id="ARBA00023152"/>
    </source>
</evidence>
<keyword evidence="6" id="KW-0547">Nucleotide-binding</keyword>
<evidence type="ECO:0000256" key="8">
    <source>
        <dbReference type="ARBA" id="ARBA00022840"/>
    </source>
</evidence>
<evidence type="ECO:0000256" key="1">
    <source>
        <dbReference type="ARBA" id="ARBA00004997"/>
    </source>
</evidence>
<evidence type="ECO:0000256" key="7">
    <source>
        <dbReference type="ARBA" id="ARBA00022777"/>
    </source>
</evidence>
<evidence type="ECO:0000259" key="14">
    <source>
        <dbReference type="Pfam" id="PF00224"/>
    </source>
</evidence>
<keyword evidence="4 13" id="KW-0808">Transferase</keyword>
<dbReference type="InterPro" id="IPR015793">
    <property type="entry name" value="Pyrv_Knase_brl"/>
</dbReference>
<keyword evidence="5" id="KW-0479">Metal-binding</keyword>
<evidence type="ECO:0000256" key="2">
    <source>
        <dbReference type="ARBA" id="ARBA00008663"/>
    </source>
</evidence>
<evidence type="ECO:0000313" key="17">
    <source>
        <dbReference type="Proteomes" id="UP000005813"/>
    </source>
</evidence>
<dbReference type="GO" id="GO:0005524">
    <property type="term" value="F:ATP binding"/>
    <property type="evidence" value="ECO:0007669"/>
    <property type="project" value="UniProtKB-KW"/>
</dbReference>
<evidence type="ECO:0000256" key="9">
    <source>
        <dbReference type="ARBA" id="ARBA00022842"/>
    </source>
</evidence>
<dbReference type="Proteomes" id="UP000005813">
    <property type="component" value="Unassembled WGS sequence"/>
</dbReference>
<evidence type="ECO:0000313" key="16">
    <source>
        <dbReference type="EMBL" id="EFU71782.1"/>
    </source>
</evidence>
<comment type="caution">
    <text evidence="16">The sequence shown here is derived from an EMBL/GenBank/DDBJ whole genome shotgun (WGS) entry which is preliminary data.</text>
</comment>
<dbReference type="AlphaFoldDB" id="A0A828QUY2"/>
<dbReference type="InterPro" id="IPR011037">
    <property type="entry name" value="Pyrv_Knase-like_insert_dom_sf"/>
</dbReference>
<dbReference type="EC" id="2.7.1.40" evidence="3 12"/>
<dbReference type="PRINTS" id="PR01050">
    <property type="entry name" value="PYRUVTKNASE"/>
</dbReference>
<dbReference type="SUPFAM" id="SSF51621">
    <property type="entry name" value="Phosphoenolpyruvate/pyruvate domain"/>
    <property type="match status" value="1"/>
</dbReference>
<evidence type="ECO:0000256" key="6">
    <source>
        <dbReference type="ARBA" id="ARBA00022741"/>
    </source>
</evidence>
<protein>
    <recommendedName>
        <fullName evidence="3 12">Pyruvate kinase</fullName>
        <ecNumber evidence="3 12">2.7.1.40</ecNumber>
    </recommendedName>
</protein>
<keyword evidence="8" id="KW-0067">ATP-binding</keyword>
<dbReference type="NCBIfam" id="TIGR01064">
    <property type="entry name" value="pyruv_kin"/>
    <property type="match status" value="1"/>
</dbReference>
<dbReference type="GO" id="GO:0016301">
    <property type="term" value="F:kinase activity"/>
    <property type="evidence" value="ECO:0007669"/>
    <property type="project" value="UniProtKB-KW"/>
</dbReference>
<gene>
    <name evidence="16" type="primary">pyk</name>
    <name evidence="16" type="ORF">HMPREF9400_0945</name>
</gene>
<comment type="similarity">
    <text evidence="2 13">Belongs to the pyruvate kinase family.</text>
</comment>
<evidence type="ECO:0000256" key="3">
    <source>
        <dbReference type="ARBA" id="ARBA00012142"/>
    </source>
</evidence>
<evidence type="ECO:0000256" key="12">
    <source>
        <dbReference type="NCBIfam" id="TIGR01064"/>
    </source>
</evidence>
<evidence type="ECO:0000256" key="5">
    <source>
        <dbReference type="ARBA" id="ARBA00022723"/>
    </source>
</evidence>
<dbReference type="FunFam" id="2.40.33.10:FF:000001">
    <property type="entry name" value="Pyruvate kinase"/>
    <property type="match status" value="1"/>
</dbReference>
<dbReference type="InterPro" id="IPR015806">
    <property type="entry name" value="Pyrv_Knase_insert_dom_sf"/>
</dbReference>
<evidence type="ECO:0000256" key="13">
    <source>
        <dbReference type="RuleBase" id="RU000504"/>
    </source>
</evidence>
<reference evidence="16 17" key="1">
    <citation type="submission" date="2010-12" db="EMBL/GenBank/DDBJ databases">
        <authorList>
            <person name="Muzny D."/>
            <person name="Qin X."/>
            <person name="Buhay C."/>
            <person name="Dugan-Rocha S."/>
            <person name="Ding Y."/>
            <person name="Chen G."/>
            <person name="Hawes A."/>
            <person name="Holder M."/>
            <person name="Jhangiani S."/>
            <person name="Johnson A."/>
            <person name="Khan Z."/>
            <person name="Li Z."/>
            <person name="Liu W."/>
            <person name="Liu X."/>
            <person name="Perez L."/>
            <person name="Shen H."/>
            <person name="Wang Q."/>
            <person name="Watt J."/>
            <person name="Xi L."/>
            <person name="Xin Y."/>
            <person name="Zhou J."/>
            <person name="Deng J."/>
            <person name="Jiang H."/>
            <person name="Liu Y."/>
            <person name="Qu J."/>
            <person name="Song X.-Z."/>
            <person name="Zhang L."/>
            <person name="Villasana D."/>
            <person name="Johnson A."/>
            <person name="Liu J."/>
            <person name="Liyanage D."/>
            <person name="Lorensuhewa L."/>
            <person name="Robinson T."/>
            <person name="Song A."/>
            <person name="Song B.-B."/>
            <person name="Dinh H."/>
            <person name="Thornton R."/>
            <person name="Coyle M."/>
            <person name="Francisco L."/>
            <person name="Jackson L."/>
            <person name="Javaid M."/>
            <person name="Korchina V."/>
            <person name="Kovar C."/>
            <person name="Mata R."/>
            <person name="Mathew T."/>
            <person name="Ngo R."/>
            <person name="Nguyen L."/>
            <person name="Nguyen N."/>
            <person name="Okwuonu G."/>
            <person name="Ongeri F."/>
            <person name="Pham C."/>
            <person name="Simmons D."/>
            <person name="Wilczek-Boney K."/>
            <person name="Hale W."/>
            <person name="Jakkamsetti A."/>
            <person name="Pham P."/>
            <person name="Ruth R."/>
            <person name="San Lucas F."/>
            <person name="Warren J."/>
            <person name="Zhang J."/>
            <person name="Zhao Z."/>
            <person name="Zhou C."/>
            <person name="Zhu D."/>
            <person name="Lee S."/>
            <person name="Bess C."/>
            <person name="Blankenburg K."/>
            <person name="Forbes L."/>
            <person name="Fu Q."/>
            <person name="Gubbala S."/>
            <person name="Hirani K."/>
            <person name="Jayaseelan J.C."/>
            <person name="Lara F."/>
            <person name="Munidasa M."/>
            <person name="Palculict T."/>
            <person name="Patil S."/>
            <person name="Pu L.-L."/>
            <person name="Saada N."/>
            <person name="Tang L."/>
            <person name="Weissenberger G."/>
            <person name="Zhu Y."/>
            <person name="Hemphill L."/>
            <person name="Shang Y."/>
            <person name="Youmans B."/>
            <person name="Ayvaz T."/>
            <person name="Ross M."/>
            <person name="Santibanez J."/>
            <person name="Aqrawi P."/>
            <person name="Gross S."/>
            <person name="Joshi V."/>
            <person name="Fowler G."/>
            <person name="Nazareth L."/>
            <person name="Reid J."/>
            <person name="Worley K."/>
            <person name="Petrosino J."/>
            <person name="Highlander S."/>
            <person name="Gibbs R."/>
        </authorList>
    </citation>
    <scope>NUCLEOTIDE SEQUENCE [LARGE SCALE GENOMIC DNA]</scope>
    <source>
        <strain evidence="16 17">JV21</strain>
    </source>
</reference>
<dbReference type="PANTHER" id="PTHR11817">
    <property type="entry name" value="PYRUVATE KINASE"/>
    <property type="match status" value="1"/>
</dbReference>
<comment type="catalytic activity">
    <reaction evidence="13">
        <text>pyruvate + ATP = phosphoenolpyruvate + ADP + H(+)</text>
        <dbReference type="Rhea" id="RHEA:18157"/>
        <dbReference type="ChEBI" id="CHEBI:15361"/>
        <dbReference type="ChEBI" id="CHEBI:15378"/>
        <dbReference type="ChEBI" id="CHEBI:30616"/>
        <dbReference type="ChEBI" id="CHEBI:58702"/>
        <dbReference type="ChEBI" id="CHEBI:456216"/>
        <dbReference type="EC" id="2.7.1.40"/>
    </reaction>
</comment>
<keyword evidence="7 13" id="KW-0418">Kinase</keyword>
<dbReference type="UniPathway" id="UPA00109">
    <property type="reaction ID" value="UER00188"/>
</dbReference>
<dbReference type="GO" id="GO:0030955">
    <property type="term" value="F:potassium ion binding"/>
    <property type="evidence" value="ECO:0007669"/>
    <property type="project" value="UniProtKB-UniRule"/>
</dbReference>
<proteinExistence type="inferred from homology"/>
<dbReference type="InterPro" id="IPR015795">
    <property type="entry name" value="Pyrv_Knase_C"/>
</dbReference>
<dbReference type="InterPro" id="IPR001697">
    <property type="entry name" value="Pyr_Knase"/>
</dbReference>